<gene>
    <name evidence="1" type="ORF">EVAR_39652_1</name>
</gene>
<keyword evidence="2" id="KW-1185">Reference proteome</keyword>
<dbReference type="AlphaFoldDB" id="A0A4C1WG71"/>
<sequence length="127" mass="14837">MAPVGAEVRARRYQVRTNGPVTCELSYKYRTRRSFYILLDLSSDRRLAVANEFWIVLCADDVQHRLEIPIPHTRPSVSRLAFAREYRLAGSHNWTLARDVRVRAACNPPLTLESVLQLRLLKRRIEY</sequence>
<accession>A0A4C1WG71</accession>
<reference evidence="1 2" key="1">
    <citation type="journal article" date="2019" name="Commun. Biol.">
        <title>The bagworm genome reveals a unique fibroin gene that provides high tensile strength.</title>
        <authorList>
            <person name="Kono N."/>
            <person name="Nakamura H."/>
            <person name="Ohtoshi R."/>
            <person name="Tomita M."/>
            <person name="Numata K."/>
            <person name="Arakawa K."/>
        </authorList>
    </citation>
    <scope>NUCLEOTIDE SEQUENCE [LARGE SCALE GENOMIC DNA]</scope>
</reference>
<evidence type="ECO:0000313" key="2">
    <source>
        <dbReference type="Proteomes" id="UP000299102"/>
    </source>
</evidence>
<evidence type="ECO:0000313" key="1">
    <source>
        <dbReference type="EMBL" id="GBP50073.1"/>
    </source>
</evidence>
<organism evidence="1 2">
    <name type="scientific">Eumeta variegata</name>
    <name type="common">Bagworm moth</name>
    <name type="synonym">Eumeta japonica</name>
    <dbReference type="NCBI Taxonomy" id="151549"/>
    <lineage>
        <taxon>Eukaryota</taxon>
        <taxon>Metazoa</taxon>
        <taxon>Ecdysozoa</taxon>
        <taxon>Arthropoda</taxon>
        <taxon>Hexapoda</taxon>
        <taxon>Insecta</taxon>
        <taxon>Pterygota</taxon>
        <taxon>Neoptera</taxon>
        <taxon>Endopterygota</taxon>
        <taxon>Lepidoptera</taxon>
        <taxon>Glossata</taxon>
        <taxon>Ditrysia</taxon>
        <taxon>Tineoidea</taxon>
        <taxon>Psychidae</taxon>
        <taxon>Oiketicinae</taxon>
        <taxon>Eumeta</taxon>
    </lineage>
</organism>
<protein>
    <submittedName>
        <fullName evidence="1">Uncharacterized protein</fullName>
    </submittedName>
</protein>
<dbReference type="EMBL" id="BGZK01000557">
    <property type="protein sequence ID" value="GBP50073.1"/>
    <property type="molecule type" value="Genomic_DNA"/>
</dbReference>
<proteinExistence type="predicted"/>
<comment type="caution">
    <text evidence="1">The sequence shown here is derived from an EMBL/GenBank/DDBJ whole genome shotgun (WGS) entry which is preliminary data.</text>
</comment>
<name>A0A4C1WG71_EUMVA</name>
<dbReference type="Proteomes" id="UP000299102">
    <property type="component" value="Unassembled WGS sequence"/>
</dbReference>